<evidence type="ECO:0000256" key="2">
    <source>
        <dbReference type="ARBA" id="ARBA00012023"/>
    </source>
</evidence>
<evidence type="ECO:0000313" key="10">
    <source>
        <dbReference type="Proteomes" id="UP000626109"/>
    </source>
</evidence>
<dbReference type="GO" id="GO:0032958">
    <property type="term" value="P:inositol phosphate biosynthetic process"/>
    <property type="evidence" value="ECO:0007669"/>
    <property type="project" value="InterPro"/>
</dbReference>
<dbReference type="EMBL" id="CAJNNW010028955">
    <property type="protein sequence ID" value="CAE8698416.1"/>
    <property type="molecule type" value="Genomic_DNA"/>
</dbReference>
<dbReference type="InterPro" id="IPR038286">
    <property type="entry name" value="IPK_sf"/>
</dbReference>
<dbReference type="Pfam" id="PF06090">
    <property type="entry name" value="Ins_P5_2-kin"/>
    <property type="match status" value="1"/>
</dbReference>
<dbReference type="GO" id="GO:0005524">
    <property type="term" value="F:ATP binding"/>
    <property type="evidence" value="ECO:0007669"/>
    <property type="project" value="UniProtKB-KW"/>
</dbReference>
<dbReference type="Gene3D" id="3.30.470.160">
    <property type="entry name" value="Inositol polyphosphate kinase"/>
    <property type="match status" value="1"/>
</dbReference>
<organism evidence="9 10">
    <name type="scientific">Polarella glacialis</name>
    <name type="common">Dinoflagellate</name>
    <dbReference type="NCBI Taxonomy" id="89957"/>
    <lineage>
        <taxon>Eukaryota</taxon>
        <taxon>Sar</taxon>
        <taxon>Alveolata</taxon>
        <taxon>Dinophyceae</taxon>
        <taxon>Suessiales</taxon>
        <taxon>Suessiaceae</taxon>
        <taxon>Polarella</taxon>
    </lineage>
</organism>
<name>A0A813K9N3_POLGL</name>
<evidence type="ECO:0000256" key="7">
    <source>
        <dbReference type="ARBA" id="ARBA00029574"/>
    </source>
</evidence>
<reference evidence="9" key="1">
    <citation type="submission" date="2021-02" db="EMBL/GenBank/DDBJ databases">
        <authorList>
            <person name="Dougan E. K."/>
            <person name="Rhodes N."/>
            <person name="Thang M."/>
            <person name="Chan C."/>
        </authorList>
    </citation>
    <scope>NUCLEOTIDE SEQUENCE</scope>
</reference>
<evidence type="ECO:0000256" key="4">
    <source>
        <dbReference type="ARBA" id="ARBA00022741"/>
    </source>
</evidence>
<keyword evidence="5" id="KW-0418">Kinase</keyword>
<dbReference type="PANTHER" id="PTHR14456:SF2">
    <property type="entry name" value="INOSITOL-PENTAKISPHOSPHATE 2-KINASE"/>
    <property type="match status" value="1"/>
</dbReference>
<accession>A0A813K9N3</accession>
<evidence type="ECO:0000256" key="8">
    <source>
        <dbReference type="SAM" id="MobiDB-lite"/>
    </source>
</evidence>
<keyword evidence="4" id="KW-0547">Nucleotide-binding</keyword>
<evidence type="ECO:0000256" key="1">
    <source>
        <dbReference type="ARBA" id="ARBA00007374"/>
    </source>
</evidence>
<dbReference type="SUPFAM" id="SSF56104">
    <property type="entry name" value="SAICAR synthase-like"/>
    <property type="match status" value="1"/>
</dbReference>
<feature type="compositionally biased region" description="Basic and acidic residues" evidence="8">
    <location>
        <begin position="550"/>
        <end position="570"/>
    </location>
</feature>
<dbReference type="InterPro" id="IPR009286">
    <property type="entry name" value="Ins_P5_2-kin"/>
</dbReference>
<dbReference type="EC" id="2.7.1.158" evidence="2"/>
<gene>
    <name evidence="9" type="ORF">PGLA2088_LOCUS30725</name>
</gene>
<comment type="caution">
    <text evidence="9">The sequence shown here is derived from an EMBL/GenBank/DDBJ whole genome shotgun (WGS) entry which is preliminary data.</text>
</comment>
<keyword evidence="3" id="KW-0808">Transferase</keyword>
<evidence type="ECO:0000313" key="9">
    <source>
        <dbReference type="EMBL" id="CAE8698416.1"/>
    </source>
</evidence>
<evidence type="ECO:0000256" key="3">
    <source>
        <dbReference type="ARBA" id="ARBA00022679"/>
    </source>
</evidence>
<protein>
    <recommendedName>
        <fullName evidence="2">inositol-pentakisphosphate 2-kinase</fullName>
        <ecNumber evidence="2">2.7.1.158</ecNumber>
    </recommendedName>
    <alternativeName>
        <fullName evidence="7">Ins(1,3,4,5,6)P5 2-kinase</fullName>
    </alternativeName>
</protein>
<proteinExistence type="inferred from homology"/>
<feature type="region of interest" description="Disordered" evidence="8">
    <location>
        <begin position="547"/>
        <end position="570"/>
    </location>
</feature>
<dbReference type="GO" id="GO:0035299">
    <property type="term" value="F:inositol-1,3,4,5,6-pentakisphosphate 2-kinase activity"/>
    <property type="evidence" value="ECO:0007669"/>
    <property type="project" value="UniProtKB-EC"/>
</dbReference>
<dbReference type="Proteomes" id="UP000626109">
    <property type="component" value="Unassembled WGS sequence"/>
</dbReference>
<dbReference type="GO" id="GO:0005634">
    <property type="term" value="C:nucleus"/>
    <property type="evidence" value="ECO:0007669"/>
    <property type="project" value="TreeGrafter"/>
</dbReference>
<comment type="similarity">
    <text evidence="1">Belongs to the inositol phosphokinase (IPK) family.</text>
</comment>
<sequence length="755" mass="83216">AQGYTVNICGIYAEPKEILQRGMARELHEGKRYNRDIRKLRVTFDAFAPAVRACNGVWCLVKNSQGAAPEVYESGQGEQPIYFNLEAALAWEPSNSSSRPSPSVVDLRVQDLTYIMEGNLNIVCAYNSSSEGADDWRGYALRCRKGDNSTYRVDCAFAKQVAVNILGCEYVDAGELIGLSPENVKAIDEAIFDSRGKSRQSKRLDCTVRDSSGTVLAVKVANLMAAPVPGFQVLTVELKPKCGLVEKQGLPSRYRLFQSEKMASGKIHRISSYDPVKVLSKQPKMVLESLKAAMEEPQNNIRMFLDGKMLFSEDVLAPVEDDCAAKQAIHDSIDQALLEAGLPGTDTVMTMLAGALSSPSMAMPERLKRIQCWAAGETAPLAEQLYKELQDHCGEAATHDLLTCVASFERSVVGIADCFSDEAGIAVATRALDDLLTRVHQGPWDVSVEQEVVRLLCRFLLGRTTHDVSVLLNLVYVDPKDLTPMLEQKLQKMRFKPIELFGIGNQFRCNGIWFRTTVVDLDAKPHSKIPEYARQLEHYATAYYNRGNSTKKEKSKDKSEGEPKEEAIGGHDDSIRFEGEVVWKKDQGGQRGEAELDFLRASLEEPDLQGLVPALAGYRVSDDGSKWLGMSNALYGLADPAILDIKMGTQTWTPNASAEKAKSQSVKAAACTTGSLGVRVVGGKMKDADGKFCKVGYKFEKDVTSAVELEELLSSFLHSDGLRSGSTLVAYCVDYTRTYRMCYASYFQEGNNCLQ</sequence>
<dbReference type="AlphaFoldDB" id="A0A813K9N3"/>
<dbReference type="InterPro" id="IPR005522">
    <property type="entry name" value="IPK"/>
</dbReference>
<evidence type="ECO:0000256" key="6">
    <source>
        <dbReference type="ARBA" id="ARBA00022840"/>
    </source>
</evidence>
<feature type="non-terminal residue" evidence="9">
    <location>
        <position position="1"/>
    </location>
</feature>
<dbReference type="Pfam" id="PF03770">
    <property type="entry name" value="IPK"/>
    <property type="match status" value="1"/>
</dbReference>
<keyword evidence="6" id="KW-0067">ATP-binding</keyword>
<evidence type="ECO:0000256" key="5">
    <source>
        <dbReference type="ARBA" id="ARBA00022777"/>
    </source>
</evidence>
<dbReference type="PANTHER" id="PTHR14456">
    <property type="entry name" value="INOSITOL POLYPHOSPHATE KINASE 1"/>
    <property type="match status" value="1"/>
</dbReference>